<evidence type="ECO:0000256" key="1">
    <source>
        <dbReference type="SAM" id="SignalP"/>
    </source>
</evidence>
<dbReference type="InterPro" id="IPR023099">
    <property type="entry name" value="Glyco_hydro_46_N"/>
</dbReference>
<reference evidence="2" key="1">
    <citation type="submission" date="2022-07" db="EMBL/GenBank/DDBJ databases">
        <title>Phylogenomic reconstructions and comparative analyses of Kickxellomycotina fungi.</title>
        <authorList>
            <person name="Reynolds N.K."/>
            <person name="Stajich J.E."/>
            <person name="Barry K."/>
            <person name="Grigoriev I.V."/>
            <person name="Crous P."/>
            <person name="Smith M.E."/>
        </authorList>
    </citation>
    <scope>NUCLEOTIDE SEQUENCE</scope>
    <source>
        <strain evidence="2">BCRC 34381</strain>
    </source>
</reference>
<dbReference type="Gene3D" id="3.30.386.10">
    <property type="entry name" value="Chitosanase, subunit A, domain 2"/>
    <property type="match status" value="1"/>
</dbReference>
<keyword evidence="3" id="KW-1185">Reference proteome</keyword>
<gene>
    <name evidence="2" type="ORF">LPJ61_005930</name>
</gene>
<dbReference type="EMBL" id="JANBOI010002356">
    <property type="protein sequence ID" value="KAJ1722420.1"/>
    <property type="molecule type" value="Genomic_DNA"/>
</dbReference>
<accession>A0A9W7Y0H4</accession>
<comment type="caution">
    <text evidence="2">The sequence shown here is derived from an EMBL/GenBank/DDBJ whole genome shotgun (WGS) entry which is preliminary data.</text>
</comment>
<dbReference type="InterPro" id="IPR000400">
    <property type="entry name" value="Glyco_hydro_46"/>
</dbReference>
<dbReference type="Proteomes" id="UP001143981">
    <property type="component" value="Unassembled WGS sequence"/>
</dbReference>
<keyword evidence="1" id="KW-0732">Signal</keyword>
<proteinExistence type="predicted"/>
<evidence type="ECO:0000313" key="3">
    <source>
        <dbReference type="Proteomes" id="UP001143981"/>
    </source>
</evidence>
<protein>
    <recommendedName>
        <fullName evidence="4">Lysozyme-like protein</fullName>
    </recommendedName>
</protein>
<dbReference type="Gene3D" id="1.20.141.10">
    <property type="entry name" value="Chitosanase, subunit A, domain 1"/>
    <property type="match status" value="1"/>
</dbReference>
<sequence>MKLATLSIGLIAAISLLGSAAGAPASSSNPGKTDSTCAYRIGFQLISYMNTSVTKGGEAMCVDNNEEGYRAGIGMFTTKYGSALAVINEYMKSPDYKDEFKDVIEQLKKTAAAQGGREGLEKFCDAWSKAALNAGPFFDAQVTVLRSMYEAPALKEAKGLKIRLPLTKAAMTQAALTNGLGNDGKTIGAVITATNKKFDENYVGPSDSTLKINGHEVDEIEWLKEFLNAKDVLADKEVQFSNVFRSVLRRGYFTLSDEIDFKGLEGKDVSIDCSKFTAAKPPAVPTELVIEEQVPPGPFVILT</sequence>
<organism evidence="2 3">
    <name type="scientific">Coemansia biformis</name>
    <dbReference type="NCBI Taxonomy" id="1286918"/>
    <lineage>
        <taxon>Eukaryota</taxon>
        <taxon>Fungi</taxon>
        <taxon>Fungi incertae sedis</taxon>
        <taxon>Zoopagomycota</taxon>
        <taxon>Kickxellomycotina</taxon>
        <taxon>Kickxellomycetes</taxon>
        <taxon>Kickxellales</taxon>
        <taxon>Kickxellaceae</taxon>
        <taxon>Coemansia</taxon>
    </lineage>
</organism>
<feature type="chain" id="PRO_5040753317" description="Lysozyme-like protein" evidence="1">
    <location>
        <begin position="23"/>
        <end position="303"/>
    </location>
</feature>
<dbReference type="SUPFAM" id="SSF53955">
    <property type="entry name" value="Lysozyme-like"/>
    <property type="match status" value="1"/>
</dbReference>
<dbReference type="GO" id="GO:0016977">
    <property type="term" value="F:chitosanase activity"/>
    <property type="evidence" value="ECO:0007669"/>
    <property type="project" value="InterPro"/>
</dbReference>
<dbReference type="GO" id="GO:0005576">
    <property type="term" value="C:extracellular region"/>
    <property type="evidence" value="ECO:0007669"/>
    <property type="project" value="InterPro"/>
</dbReference>
<evidence type="ECO:0008006" key="4">
    <source>
        <dbReference type="Google" id="ProtNLM"/>
    </source>
</evidence>
<dbReference type="OrthoDB" id="76114at2759"/>
<dbReference type="InterPro" id="IPR023346">
    <property type="entry name" value="Lysozyme-like_dom_sf"/>
</dbReference>
<dbReference type="Pfam" id="PF01374">
    <property type="entry name" value="Glyco_hydro_46"/>
    <property type="match status" value="1"/>
</dbReference>
<dbReference type="AlphaFoldDB" id="A0A9W7Y0H4"/>
<evidence type="ECO:0000313" key="2">
    <source>
        <dbReference type="EMBL" id="KAJ1722420.1"/>
    </source>
</evidence>
<name>A0A9W7Y0H4_9FUNG</name>
<dbReference type="GO" id="GO:0005975">
    <property type="term" value="P:carbohydrate metabolic process"/>
    <property type="evidence" value="ECO:0007669"/>
    <property type="project" value="InterPro"/>
</dbReference>
<feature type="signal peptide" evidence="1">
    <location>
        <begin position="1"/>
        <end position="22"/>
    </location>
</feature>